<dbReference type="Proteomes" id="UP000887116">
    <property type="component" value="Unassembled WGS sequence"/>
</dbReference>
<reference evidence="1" key="1">
    <citation type="submission" date="2020-07" db="EMBL/GenBank/DDBJ databases">
        <title>Multicomponent nature underlies the extraordinary mechanical properties of spider dragline silk.</title>
        <authorList>
            <person name="Kono N."/>
            <person name="Nakamura H."/>
            <person name="Mori M."/>
            <person name="Yoshida Y."/>
            <person name="Ohtoshi R."/>
            <person name="Malay A.D."/>
            <person name="Moran D.A.P."/>
            <person name="Tomita M."/>
            <person name="Numata K."/>
            <person name="Arakawa K."/>
        </authorList>
    </citation>
    <scope>NUCLEOTIDE SEQUENCE</scope>
</reference>
<sequence>MSRTKDANGRMNPKLNPVVIEFEGESYTADEAIAQTKNKYYLYNLSIRTKAEDAVIVGVAKGEQGVTKKEVIRSKESLSPLVETLSPFKGLIKKEVDFQAIIQGLFINGKTENGKEIRVNTEPNLSPQGRMDLGLSFTQLSESDGSLIEDDPIIVELKQTTSGSDASRQLKQAERQVATLIREADLFVTFLIKNSTISDQRVRKGKQLSHVNESLN</sequence>
<comment type="caution">
    <text evidence="1">The sequence shown here is derived from an EMBL/GenBank/DDBJ whole genome shotgun (WGS) entry which is preliminary data.</text>
</comment>
<keyword evidence="2" id="KW-1185">Reference proteome</keyword>
<accession>A0A8X6M3X7</accession>
<organism evidence="1 2">
    <name type="scientific">Trichonephila clavata</name>
    <name type="common">Joro spider</name>
    <name type="synonym">Nephila clavata</name>
    <dbReference type="NCBI Taxonomy" id="2740835"/>
    <lineage>
        <taxon>Eukaryota</taxon>
        <taxon>Metazoa</taxon>
        <taxon>Ecdysozoa</taxon>
        <taxon>Arthropoda</taxon>
        <taxon>Chelicerata</taxon>
        <taxon>Arachnida</taxon>
        <taxon>Araneae</taxon>
        <taxon>Araneomorphae</taxon>
        <taxon>Entelegynae</taxon>
        <taxon>Araneoidea</taxon>
        <taxon>Nephilidae</taxon>
        <taxon>Trichonephila</taxon>
    </lineage>
</organism>
<evidence type="ECO:0000313" key="2">
    <source>
        <dbReference type="Proteomes" id="UP000887116"/>
    </source>
</evidence>
<proteinExistence type="predicted"/>
<evidence type="ECO:0000313" key="1">
    <source>
        <dbReference type="EMBL" id="GFR32305.1"/>
    </source>
</evidence>
<name>A0A8X6M3X7_TRICU</name>
<protein>
    <submittedName>
        <fullName evidence="1">ANK_REP_REGION domain-containing protein</fullName>
    </submittedName>
</protein>
<dbReference type="OrthoDB" id="10591098at2759"/>
<dbReference type="EMBL" id="BMAO01039557">
    <property type="protein sequence ID" value="GFR32305.1"/>
    <property type="molecule type" value="Genomic_DNA"/>
</dbReference>
<dbReference type="AlphaFoldDB" id="A0A8X6M3X7"/>
<gene>
    <name evidence="1" type="ORF">TNCT_237641</name>
</gene>